<evidence type="ECO:0000313" key="2">
    <source>
        <dbReference type="Proteomes" id="UP001175211"/>
    </source>
</evidence>
<dbReference type="GeneID" id="85365503"/>
<dbReference type="RefSeq" id="XP_060330596.1">
    <property type="nucleotide sequence ID" value="XM_060481955.1"/>
</dbReference>
<name>A0AA39KGD4_ARMTA</name>
<keyword evidence="2" id="KW-1185">Reference proteome</keyword>
<evidence type="ECO:0000313" key="1">
    <source>
        <dbReference type="EMBL" id="KAK0458308.1"/>
    </source>
</evidence>
<dbReference type="EMBL" id="JAUEPS010000018">
    <property type="protein sequence ID" value="KAK0458308.1"/>
    <property type="molecule type" value="Genomic_DNA"/>
</dbReference>
<dbReference type="Proteomes" id="UP001175211">
    <property type="component" value="Unassembled WGS sequence"/>
</dbReference>
<sequence>MVVISLRRLPVHAQNLRGSMAKSHCSTPCCFLVTLLIFTCYYSYKYSLYSSRIEFLDAFSRVYAWQAYQHVLPVAKGEHDSTILDGPYAGLRKQHGDGTLSDAQQSPNETLLNTLHLGQQHVELISIDTSHADIKCGNSSHVDINTAFQRERAHEVLCSKQGINNFPCL</sequence>
<dbReference type="AlphaFoldDB" id="A0AA39KGD4"/>
<accession>A0AA39KGD4</accession>
<organism evidence="1 2">
    <name type="scientific">Armillaria tabescens</name>
    <name type="common">Ringless honey mushroom</name>
    <name type="synonym">Agaricus tabescens</name>
    <dbReference type="NCBI Taxonomy" id="1929756"/>
    <lineage>
        <taxon>Eukaryota</taxon>
        <taxon>Fungi</taxon>
        <taxon>Dikarya</taxon>
        <taxon>Basidiomycota</taxon>
        <taxon>Agaricomycotina</taxon>
        <taxon>Agaricomycetes</taxon>
        <taxon>Agaricomycetidae</taxon>
        <taxon>Agaricales</taxon>
        <taxon>Marasmiineae</taxon>
        <taxon>Physalacriaceae</taxon>
        <taxon>Desarmillaria</taxon>
    </lineage>
</organism>
<comment type="caution">
    <text evidence="1">The sequence shown here is derived from an EMBL/GenBank/DDBJ whole genome shotgun (WGS) entry which is preliminary data.</text>
</comment>
<proteinExistence type="predicted"/>
<reference evidence="1" key="1">
    <citation type="submission" date="2023-06" db="EMBL/GenBank/DDBJ databases">
        <authorList>
            <consortium name="Lawrence Berkeley National Laboratory"/>
            <person name="Ahrendt S."/>
            <person name="Sahu N."/>
            <person name="Indic B."/>
            <person name="Wong-Bajracharya J."/>
            <person name="Merenyi Z."/>
            <person name="Ke H.-M."/>
            <person name="Monk M."/>
            <person name="Kocsube S."/>
            <person name="Drula E."/>
            <person name="Lipzen A."/>
            <person name="Balint B."/>
            <person name="Henrissat B."/>
            <person name="Andreopoulos B."/>
            <person name="Martin F.M."/>
            <person name="Harder C.B."/>
            <person name="Rigling D."/>
            <person name="Ford K.L."/>
            <person name="Foster G.D."/>
            <person name="Pangilinan J."/>
            <person name="Papanicolaou A."/>
            <person name="Barry K."/>
            <person name="LaButti K."/>
            <person name="Viragh M."/>
            <person name="Koriabine M."/>
            <person name="Yan M."/>
            <person name="Riley R."/>
            <person name="Champramary S."/>
            <person name="Plett K.L."/>
            <person name="Tsai I.J."/>
            <person name="Slot J."/>
            <person name="Sipos G."/>
            <person name="Plett J."/>
            <person name="Nagy L.G."/>
            <person name="Grigoriev I.V."/>
        </authorList>
    </citation>
    <scope>NUCLEOTIDE SEQUENCE</scope>
    <source>
        <strain evidence="1">CCBAS 213</strain>
    </source>
</reference>
<protein>
    <submittedName>
        <fullName evidence="1">Uncharacterized protein</fullName>
    </submittedName>
</protein>
<gene>
    <name evidence="1" type="ORF">EV420DRAFT_392206</name>
</gene>